<dbReference type="GO" id="GO:0006508">
    <property type="term" value="P:proteolysis"/>
    <property type="evidence" value="ECO:0007669"/>
    <property type="project" value="UniProtKB-KW"/>
</dbReference>
<feature type="compositionally biased region" description="Basic residues" evidence="14">
    <location>
        <begin position="675"/>
        <end position="704"/>
    </location>
</feature>
<evidence type="ECO:0000256" key="5">
    <source>
        <dbReference type="ARBA" id="ARBA00022676"/>
    </source>
</evidence>
<dbReference type="InterPro" id="IPR012338">
    <property type="entry name" value="Beta-lactam/transpept-like"/>
</dbReference>
<evidence type="ECO:0000313" key="19">
    <source>
        <dbReference type="Proteomes" id="UP000029040"/>
    </source>
</evidence>
<feature type="region of interest" description="Disordered" evidence="14">
    <location>
        <begin position="642"/>
        <end position="759"/>
    </location>
</feature>
<gene>
    <name evidence="18" type="ORF">BSAE_0392</name>
</gene>
<keyword evidence="15" id="KW-1133">Transmembrane helix</keyword>
<dbReference type="SUPFAM" id="SSF56601">
    <property type="entry name" value="beta-lactamase/transpeptidase-like"/>
    <property type="match status" value="1"/>
</dbReference>
<keyword evidence="8" id="KW-0133">Cell shape</keyword>
<evidence type="ECO:0000256" key="3">
    <source>
        <dbReference type="ARBA" id="ARBA00022645"/>
    </source>
</evidence>
<feature type="transmembrane region" description="Helical" evidence="15">
    <location>
        <begin position="40"/>
        <end position="64"/>
    </location>
</feature>
<keyword evidence="6 18" id="KW-0808">Transferase</keyword>
<dbReference type="GO" id="GO:0008658">
    <property type="term" value="F:penicillin binding"/>
    <property type="evidence" value="ECO:0007669"/>
    <property type="project" value="InterPro"/>
</dbReference>
<dbReference type="PANTHER" id="PTHR32282:SF34">
    <property type="entry name" value="PENICILLIN-BINDING PROTEIN 1A"/>
    <property type="match status" value="1"/>
</dbReference>
<dbReference type="PANTHER" id="PTHR32282">
    <property type="entry name" value="BINDING PROTEIN TRANSPEPTIDASE, PUTATIVE-RELATED"/>
    <property type="match status" value="1"/>
</dbReference>
<feature type="compositionally biased region" description="Polar residues" evidence="14">
    <location>
        <begin position="705"/>
        <end position="714"/>
    </location>
</feature>
<comment type="similarity">
    <text evidence="2">In the N-terminal section; belongs to the glycosyltransferase 51 family.</text>
</comment>
<dbReference type="AlphaFoldDB" id="A0A087CZD3"/>
<evidence type="ECO:0000256" key="6">
    <source>
        <dbReference type="ARBA" id="ARBA00022679"/>
    </source>
</evidence>
<dbReference type="InterPro" id="IPR001460">
    <property type="entry name" value="PCN-bd_Tpept"/>
</dbReference>
<name>A0A087CZD3_9BIFI</name>
<evidence type="ECO:0000256" key="11">
    <source>
        <dbReference type="ARBA" id="ARBA00023316"/>
    </source>
</evidence>
<dbReference type="GO" id="GO:0030288">
    <property type="term" value="C:outer membrane-bounded periplasmic space"/>
    <property type="evidence" value="ECO:0007669"/>
    <property type="project" value="TreeGrafter"/>
</dbReference>
<reference evidence="18 19" key="1">
    <citation type="submission" date="2014-03" db="EMBL/GenBank/DDBJ databases">
        <title>Genomics of Bifidobacteria.</title>
        <authorList>
            <person name="Ventura M."/>
            <person name="Milani C."/>
            <person name="Lugli G.A."/>
        </authorList>
    </citation>
    <scope>NUCLEOTIDE SEQUENCE [LARGE SCALE GENOMIC DNA]</scope>
    <source>
        <strain evidence="18 19">LMG 14934</strain>
    </source>
</reference>
<proteinExistence type="inferred from homology"/>
<dbReference type="Gene3D" id="1.10.3810.10">
    <property type="entry name" value="Biosynthetic peptidoglycan transglycosylase-like"/>
    <property type="match status" value="1"/>
</dbReference>
<evidence type="ECO:0000256" key="12">
    <source>
        <dbReference type="ARBA" id="ARBA00034000"/>
    </source>
</evidence>
<dbReference type="RefSeq" id="WP_193349069.1">
    <property type="nucleotide sequence ID" value="NZ_JGZM01000002.1"/>
</dbReference>
<dbReference type="InterPro" id="IPR023346">
    <property type="entry name" value="Lysozyme-like_dom_sf"/>
</dbReference>
<organism evidence="18 19">
    <name type="scientific">Bifidobacterium pullorum subsp. saeculare DSM 6531 = LMG 14934</name>
    <dbReference type="NCBI Taxonomy" id="1437611"/>
    <lineage>
        <taxon>Bacteria</taxon>
        <taxon>Bacillati</taxon>
        <taxon>Actinomycetota</taxon>
        <taxon>Actinomycetes</taxon>
        <taxon>Bifidobacteriales</taxon>
        <taxon>Bifidobacteriaceae</taxon>
        <taxon>Bifidobacterium</taxon>
    </lineage>
</organism>
<feature type="domain" description="Glycosyl transferase family 51" evidence="17">
    <location>
        <begin position="90"/>
        <end position="262"/>
    </location>
</feature>
<feature type="compositionally biased region" description="Low complexity" evidence="14">
    <location>
        <begin position="720"/>
        <end position="731"/>
    </location>
</feature>
<dbReference type="EC" id="2.4.1.129" evidence="18"/>
<evidence type="ECO:0000256" key="7">
    <source>
        <dbReference type="ARBA" id="ARBA00022801"/>
    </source>
</evidence>
<evidence type="ECO:0000256" key="13">
    <source>
        <dbReference type="ARBA" id="ARBA00049902"/>
    </source>
</evidence>
<evidence type="ECO:0000256" key="15">
    <source>
        <dbReference type="SAM" id="Phobius"/>
    </source>
</evidence>
<comment type="catalytic activity">
    <reaction evidence="13">
        <text>[GlcNAc-(1-&gt;4)-Mur2Ac(oyl-L-Ala-gamma-D-Glu-L-Lys-D-Ala-D-Ala)](n)-di-trans,octa-cis-undecaprenyl diphosphate + beta-D-GlcNAc-(1-&gt;4)-Mur2Ac(oyl-L-Ala-gamma-D-Glu-L-Lys-D-Ala-D-Ala)-di-trans,octa-cis-undecaprenyl diphosphate = [GlcNAc-(1-&gt;4)-Mur2Ac(oyl-L-Ala-gamma-D-Glu-L-Lys-D-Ala-D-Ala)](n+1)-di-trans,octa-cis-undecaprenyl diphosphate + di-trans,octa-cis-undecaprenyl diphosphate + H(+)</text>
        <dbReference type="Rhea" id="RHEA:23708"/>
        <dbReference type="Rhea" id="RHEA-COMP:9602"/>
        <dbReference type="Rhea" id="RHEA-COMP:9603"/>
        <dbReference type="ChEBI" id="CHEBI:15378"/>
        <dbReference type="ChEBI" id="CHEBI:58405"/>
        <dbReference type="ChEBI" id="CHEBI:60033"/>
        <dbReference type="ChEBI" id="CHEBI:78435"/>
        <dbReference type="EC" id="2.4.99.28"/>
    </reaction>
</comment>
<dbReference type="InterPro" id="IPR036950">
    <property type="entry name" value="PBP_transglycosylase"/>
</dbReference>
<evidence type="ECO:0000256" key="8">
    <source>
        <dbReference type="ARBA" id="ARBA00022960"/>
    </source>
</evidence>
<dbReference type="EMBL" id="JGZM01000002">
    <property type="protein sequence ID" value="KFI88633.1"/>
    <property type="molecule type" value="Genomic_DNA"/>
</dbReference>
<dbReference type="Gene3D" id="3.40.710.10">
    <property type="entry name" value="DD-peptidase/beta-lactamase superfamily"/>
    <property type="match status" value="1"/>
</dbReference>
<evidence type="ECO:0000256" key="1">
    <source>
        <dbReference type="ARBA" id="ARBA00007090"/>
    </source>
</evidence>
<dbReference type="GO" id="GO:0008360">
    <property type="term" value="P:regulation of cell shape"/>
    <property type="evidence" value="ECO:0007669"/>
    <property type="project" value="UniProtKB-KW"/>
</dbReference>
<comment type="similarity">
    <text evidence="1">In the C-terminal section; belongs to the transpeptidase family.</text>
</comment>
<feature type="compositionally biased region" description="Basic residues" evidence="14">
    <location>
        <begin position="22"/>
        <end position="35"/>
    </location>
</feature>
<sequence length="818" mass="88194">MVSQTRTAKRTPAARHFGGGIHRSHGSKGPKPKGKSKHLILKWVLGITGALLALGIGAFAYLYATTEIPQPESIAVAENTTVYYADGTTPIGTFSEQNREIIDCSVLPDYVGQAVVASEDRSFYTNRGIDLVGIARAFWNNLTTGSRQGGSTITQQYAERYYLGETTSYLGKAREAILALKIAQAQDKDQVLCNYMNTIYLGRGTYGIQAAAKAYFGKEAKDLTVAEAAMLAGIIPSPSSWDPAVDPEQAQARFTRVLRIMQEDGYITAQEQQEAQFPQTIEYTQQNSYQGANGYLLQMVRDELTGSGTFSAEQLDTGGYAIVTTIDKSKQDLMYSVVSPAQNGMQGVIPDGMEFGGISVNAKDGSIISVYAGEDYLTKQLNQATQSVYEIGSTMKPMALLGAIQEGVNLDTVFNGNSPRKFDGIADPVGNFGNMSYGNVNLYTATAQSLNTVYMDVQAKLGTQRIAEIAKEAGAESDALDGTYPFTVLGNNALTTKDVARMYATIANQGNRPNIHIVSSVKNTDGEDIYKAPTETTQVFDANDTALVTKAMTGTVQNGTATEALAVGHNLAMKTGTANDSYAASAVGFTPSVVSVFAMWYPDANGNPQEVPAFGGWSGGSDYPVHLFTQYMTQALAGTDNETFPNAVDHGKVGGSDGSWGLGSQTLQQMQEPRRKPRKRPSARPKRRPSVKPRRKHGASRSRPNRNVWNTARTIRTMYPAEAAATQAATKAPERSPETGPKSKVARRTTIPSNHSSRCRLSPCPVPTLIWHLYIRGCASTIPASIPTYDEAGPSFSGMAPPHCVRVRYQSNASLTRS</sequence>
<keyword evidence="5 18" id="KW-0328">Glycosyltransferase</keyword>
<evidence type="ECO:0000256" key="14">
    <source>
        <dbReference type="SAM" id="MobiDB-lite"/>
    </source>
</evidence>
<evidence type="ECO:0000313" key="18">
    <source>
        <dbReference type="EMBL" id="KFI88633.1"/>
    </source>
</evidence>
<keyword evidence="4" id="KW-0645">Protease</keyword>
<comment type="catalytic activity">
    <reaction evidence="12">
        <text>Preferential cleavage: (Ac)2-L-Lys-D-Ala-|-D-Ala. Also transpeptidation of peptidyl-alanyl moieties that are N-acyl substituents of D-alanine.</text>
        <dbReference type="EC" id="3.4.16.4"/>
    </reaction>
</comment>
<keyword evidence="7" id="KW-0378">Hydrolase</keyword>
<keyword evidence="15" id="KW-0472">Membrane</keyword>
<dbReference type="GO" id="GO:0008955">
    <property type="term" value="F:peptidoglycan glycosyltransferase activity"/>
    <property type="evidence" value="ECO:0007669"/>
    <property type="project" value="UniProtKB-EC"/>
</dbReference>
<evidence type="ECO:0000256" key="4">
    <source>
        <dbReference type="ARBA" id="ARBA00022670"/>
    </source>
</evidence>
<comment type="caution">
    <text evidence="18">The sequence shown here is derived from an EMBL/GenBank/DDBJ whole genome shotgun (WGS) entry which is preliminary data.</text>
</comment>
<evidence type="ECO:0000259" key="17">
    <source>
        <dbReference type="Pfam" id="PF00912"/>
    </source>
</evidence>
<keyword evidence="9" id="KW-0573">Peptidoglycan synthesis</keyword>
<dbReference type="Pfam" id="PF00905">
    <property type="entry name" value="Transpeptidase"/>
    <property type="match status" value="1"/>
</dbReference>
<dbReference type="Proteomes" id="UP000029040">
    <property type="component" value="Unassembled WGS sequence"/>
</dbReference>
<dbReference type="GO" id="GO:0009002">
    <property type="term" value="F:serine-type D-Ala-D-Ala carboxypeptidase activity"/>
    <property type="evidence" value="ECO:0007669"/>
    <property type="project" value="UniProtKB-EC"/>
</dbReference>
<feature type="region of interest" description="Disordered" evidence="14">
    <location>
        <begin position="1"/>
        <end position="35"/>
    </location>
</feature>
<evidence type="ECO:0000256" key="2">
    <source>
        <dbReference type="ARBA" id="ARBA00007739"/>
    </source>
</evidence>
<dbReference type="Pfam" id="PF00912">
    <property type="entry name" value="Transgly"/>
    <property type="match status" value="1"/>
</dbReference>
<dbReference type="InterPro" id="IPR050396">
    <property type="entry name" value="Glycosyltr_51/Transpeptidase"/>
</dbReference>
<dbReference type="SUPFAM" id="SSF53955">
    <property type="entry name" value="Lysozyme-like"/>
    <property type="match status" value="1"/>
</dbReference>
<dbReference type="GO" id="GO:0009252">
    <property type="term" value="P:peptidoglycan biosynthetic process"/>
    <property type="evidence" value="ECO:0007669"/>
    <property type="project" value="UniProtKB-KW"/>
</dbReference>
<dbReference type="InterPro" id="IPR001264">
    <property type="entry name" value="Glyco_trans_51"/>
</dbReference>
<keyword evidence="11" id="KW-0961">Cell wall biogenesis/degradation</keyword>
<dbReference type="GO" id="GO:0071555">
    <property type="term" value="P:cell wall organization"/>
    <property type="evidence" value="ECO:0007669"/>
    <property type="project" value="UniProtKB-KW"/>
</dbReference>
<keyword evidence="3" id="KW-0121">Carboxypeptidase</keyword>
<feature type="compositionally biased region" description="Polar residues" evidence="14">
    <location>
        <begin position="662"/>
        <end position="671"/>
    </location>
</feature>
<accession>A0A087CZD3</accession>
<evidence type="ECO:0000256" key="9">
    <source>
        <dbReference type="ARBA" id="ARBA00022984"/>
    </source>
</evidence>
<feature type="domain" description="Penicillin-binding protein transpeptidase" evidence="16">
    <location>
        <begin position="360"/>
        <end position="600"/>
    </location>
</feature>
<keyword evidence="15" id="KW-0812">Transmembrane</keyword>
<protein>
    <submittedName>
        <fullName evidence="18">Penicillin-binding and transglycosylase domain-containing protein</fullName>
        <ecNumber evidence="18">2.4.1.129</ecNumber>
    </submittedName>
</protein>
<evidence type="ECO:0000259" key="16">
    <source>
        <dbReference type="Pfam" id="PF00905"/>
    </source>
</evidence>
<dbReference type="FunFam" id="1.10.3810.10:FF:000001">
    <property type="entry name" value="Penicillin-binding protein 1A"/>
    <property type="match status" value="1"/>
</dbReference>
<keyword evidence="10" id="KW-0511">Multifunctional enzyme</keyword>
<evidence type="ECO:0000256" key="10">
    <source>
        <dbReference type="ARBA" id="ARBA00023268"/>
    </source>
</evidence>